<dbReference type="Proteomes" id="UP000502917">
    <property type="component" value="Segment"/>
</dbReference>
<evidence type="ECO:0000313" key="2">
    <source>
        <dbReference type="Proteomes" id="UP000502917"/>
    </source>
</evidence>
<proteinExistence type="predicted"/>
<organism evidence="1 2">
    <name type="scientific">Cyanophage P-SS1</name>
    <dbReference type="NCBI Taxonomy" id="889957"/>
    <lineage>
        <taxon>Viruses</taxon>
        <taxon>Duplodnaviria</taxon>
        <taxon>Heunggongvirae</taxon>
        <taxon>Uroviricota</taxon>
        <taxon>Caudoviricetes</taxon>
        <taxon>Pantevenvirales</taxon>
        <taxon>Kyanoviridae</taxon>
        <taxon>Ronodorvirus</taxon>
        <taxon>Ronodorvirus ssm4</taxon>
    </lineage>
</organism>
<name>M1NX95_9CAUD</name>
<feature type="non-terminal residue" evidence="1">
    <location>
        <position position="1"/>
    </location>
</feature>
<accession>M1NX95</accession>
<protein>
    <submittedName>
        <fullName evidence="1">Uncharacterized protein</fullName>
    </submittedName>
</protein>
<gene>
    <name evidence="1" type="ORF">CPYG_00217</name>
</gene>
<evidence type="ECO:0000313" key="1">
    <source>
        <dbReference type="EMBL" id="AGF91511.1"/>
    </source>
</evidence>
<sequence length="347" mass="36102">VYDWDPNTRELLVTFEVDELAFIDGGRAATEDAIVQFDGGVADSSAAGVLPHVILTTAGSTIDLLTEPLSVLQDRSFEDIIPTGAPDGIPDLSNANTTYANQISLDGGIYNSLYGIEETQGGQNTTLFQVGDNIKDGDIPFKFATITTAGGLSEGVEHTALINITLDQTTGNGQNFSTNEIVSGSVSGVQATVVSWIPSTGVLQVKDVIPFNTNNINVGIAGYLYEFSSKNTITDFVITNPGTNYTAAPTVAIENTGDIQATGTVVMTPQGDQVASITINNGGYGIPQTVDGTYALHPTVTFTNNASDTTGSGAAAQAVLGGELINGNGGASYRIKSIEYSAIVRSK</sequence>
<reference evidence="1 2" key="1">
    <citation type="submission" date="2010-12" db="EMBL/GenBank/DDBJ databases">
        <title>The Genome Sequence of Cyanophage P-SS1.</title>
        <authorList>
            <consortium name="The Broad Institute Genome Sequencing Platform"/>
            <person name="Henn M.R."/>
            <person name="Sullivan M.S."/>
            <person name="Osburne M.S."/>
            <person name="Levin J."/>
            <person name="Malboeuf C."/>
            <person name="Casali M."/>
            <person name="Russ C."/>
            <person name="Lennon N."/>
            <person name="Chapman S.B."/>
            <person name="Erlich R."/>
            <person name="Young S.K."/>
            <person name="Yandava C."/>
            <person name="Zeng Q."/>
            <person name="Alvarado L."/>
            <person name="Anderson S."/>
            <person name="Berlin A."/>
            <person name="Chen Z."/>
            <person name="Freedman E."/>
            <person name="Gellesch M."/>
            <person name="Goldberg J."/>
            <person name="Green L."/>
            <person name="Griggs A."/>
            <person name="Gujja S."/>
            <person name="Heilman E.R."/>
            <person name="Heiman D."/>
            <person name="Hollinger A."/>
            <person name="Howarth C."/>
            <person name="Larson L."/>
            <person name="Mehta T."/>
            <person name="Pearson M."/>
            <person name="Roberts A."/>
            <person name="Ryan E."/>
            <person name="Saif S."/>
            <person name="Shea T."/>
            <person name="Shenoy N."/>
            <person name="Sisk P."/>
            <person name="Stolte C."/>
            <person name="Sykes S."/>
            <person name="White J."/>
            <person name="Yu Q."/>
            <person name="Coleman M.L."/>
            <person name="Huang K.H."/>
            <person name="Weigele P.R."/>
            <person name="DeFrancesco A.S."/>
            <person name="Kern S.E."/>
            <person name="Thompson L.R."/>
            <person name="Fu R."/>
            <person name="Hombeck B."/>
            <person name="Chisholm S.W."/>
            <person name="Haas B."/>
            <person name="Nusbaum C."/>
            <person name="Birren B."/>
        </authorList>
    </citation>
    <scope>NUCLEOTIDE SEQUENCE [LARGE SCALE GENOMIC DNA]</scope>
    <source>
        <strain evidence="1 2">P-SS1</strain>
    </source>
</reference>
<dbReference type="EMBL" id="JF974306">
    <property type="protein sequence ID" value="AGF91511.1"/>
    <property type="molecule type" value="Genomic_DNA"/>
</dbReference>